<dbReference type="RefSeq" id="WP_151177149.1">
    <property type="nucleotide sequence ID" value="NZ_CP042906.1"/>
</dbReference>
<dbReference type="KEGG" id="htq:FRZ44_21400"/>
<dbReference type="Proteomes" id="UP000326202">
    <property type="component" value="Chromosome"/>
</dbReference>
<reference evidence="2 3" key="1">
    <citation type="submission" date="2019-08" db="EMBL/GenBank/DDBJ databases">
        <title>Hyperibacter terrae gen. nov., sp. nov. and Hyperibacter viscosus sp. nov., two new members in the family Rhodospirillaceae isolated from the rhizosphere of Hypericum perforatum.</title>
        <authorList>
            <person name="Noviana Z."/>
        </authorList>
    </citation>
    <scope>NUCLEOTIDE SEQUENCE [LARGE SCALE GENOMIC DNA]</scope>
    <source>
        <strain evidence="2 3">R5913</strain>
    </source>
</reference>
<keyword evidence="3" id="KW-1185">Reference proteome</keyword>
<dbReference type="InterPro" id="IPR024345">
    <property type="entry name" value="DNA_matur_Phage_T7-like"/>
</dbReference>
<accession>A0A5J6MK25</accession>
<dbReference type="AlphaFoldDB" id="A0A5J6MK25"/>
<gene>
    <name evidence="2" type="ORF">FRZ44_21400</name>
</gene>
<organism evidence="2 3">
    <name type="scientific">Hypericibacter terrae</name>
    <dbReference type="NCBI Taxonomy" id="2602015"/>
    <lineage>
        <taxon>Bacteria</taxon>
        <taxon>Pseudomonadati</taxon>
        <taxon>Pseudomonadota</taxon>
        <taxon>Alphaproteobacteria</taxon>
        <taxon>Rhodospirillales</taxon>
        <taxon>Dongiaceae</taxon>
        <taxon>Hypericibacter</taxon>
    </lineage>
</organism>
<evidence type="ECO:0000313" key="2">
    <source>
        <dbReference type="EMBL" id="QEX16845.1"/>
    </source>
</evidence>
<dbReference type="Pfam" id="PF11123">
    <property type="entry name" value="DNA_Packaging_2"/>
    <property type="match status" value="1"/>
</dbReference>
<proteinExistence type="predicted"/>
<evidence type="ECO:0000256" key="1">
    <source>
        <dbReference type="SAM" id="MobiDB-lite"/>
    </source>
</evidence>
<protein>
    <submittedName>
        <fullName evidence="2">Uncharacterized protein</fullName>
    </submittedName>
</protein>
<feature type="region of interest" description="Disordered" evidence="1">
    <location>
        <begin position="116"/>
        <end position="138"/>
    </location>
</feature>
<evidence type="ECO:0000313" key="3">
    <source>
        <dbReference type="Proteomes" id="UP000326202"/>
    </source>
</evidence>
<sequence length="138" mass="14552">MTETPPPAGEGATSLGESQGTSLGESQGTSLGNSQGTDAPLTGRAAREALLERIWRATAEAIAQSLESPEKEDHKAAMINVARQFLTDNKVTNESLDRIGESKHVALAKVLNQLPEADSEAEPIRPLFGDPLPALPDP</sequence>
<dbReference type="OrthoDB" id="7368416at2"/>
<feature type="region of interest" description="Disordered" evidence="1">
    <location>
        <begin position="1"/>
        <end position="45"/>
    </location>
</feature>
<name>A0A5J6MK25_9PROT</name>
<dbReference type="EMBL" id="CP042906">
    <property type="protein sequence ID" value="QEX16845.1"/>
    <property type="molecule type" value="Genomic_DNA"/>
</dbReference>
<feature type="compositionally biased region" description="Polar residues" evidence="1">
    <location>
        <begin position="15"/>
        <end position="37"/>
    </location>
</feature>